<sequence>LYRDKKGGIGVDAQTLIKFHFSESVVFRQIIRSAMKKHKLETDLPCEFNLTKRLKP</sequence>
<reference evidence="1" key="1">
    <citation type="journal article" date="2023" name="IScience">
        <title>Live-bearing cockroach genome reveals convergent evolutionary mechanisms linked to viviparity in insects and beyond.</title>
        <authorList>
            <person name="Fouks B."/>
            <person name="Harrison M.C."/>
            <person name="Mikhailova A.A."/>
            <person name="Marchal E."/>
            <person name="English S."/>
            <person name="Carruthers M."/>
            <person name="Jennings E.C."/>
            <person name="Chiamaka E.L."/>
            <person name="Frigard R.A."/>
            <person name="Pippel M."/>
            <person name="Attardo G.M."/>
            <person name="Benoit J.B."/>
            <person name="Bornberg-Bauer E."/>
            <person name="Tobe S.S."/>
        </authorList>
    </citation>
    <scope>NUCLEOTIDE SEQUENCE</scope>
    <source>
        <strain evidence="1">Stay&amp;Tobe</strain>
    </source>
</reference>
<feature type="non-terminal residue" evidence="1">
    <location>
        <position position="1"/>
    </location>
</feature>
<feature type="non-terminal residue" evidence="1">
    <location>
        <position position="56"/>
    </location>
</feature>
<keyword evidence="2" id="KW-1185">Reference proteome</keyword>
<name>A0AAD7ZZ00_DIPPU</name>
<evidence type="ECO:0000313" key="2">
    <source>
        <dbReference type="Proteomes" id="UP001233999"/>
    </source>
</evidence>
<organism evidence="1 2">
    <name type="scientific">Diploptera punctata</name>
    <name type="common">Pacific beetle cockroach</name>
    <dbReference type="NCBI Taxonomy" id="6984"/>
    <lineage>
        <taxon>Eukaryota</taxon>
        <taxon>Metazoa</taxon>
        <taxon>Ecdysozoa</taxon>
        <taxon>Arthropoda</taxon>
        <taxon>Hexapoda</taxon>
        <taxon>Insecta</taxon>
        <taxon>Pterygota</taxon>
        <taxon>Neoptera</taxon>
        <taxon>Polyneoptera</taxon>
        <taxon>Dictyoptera</taxon>
        <taxon>Blattodea</taxon>
        <taxon>Blaberoidea</taxon>
        <taxon>Blaberidae</taxon>
        <taxon>Diplopterinae</taxon>
        <taxon>Diploptera</taxon>
    </lineage>
</organism>
<evidence type="ECO:0000313" key="1">
    <source>
        <dbReference type="EMBL" id="KAJ9589342.1"/>
    </source>
</evidence>
<protein>
    <submittedName>
        <fullName evidence="1">Uncharacterized protein</fullName>
    </submittedName>
</protein>
<dbReference type="AlphaFoldDB" id="A0AAD7ZZ00"/>
<reference evidence="1" key="2">
    <citation type="submission" date="2023-05" db="EMBL/GenBank/DDBJ databases">
        <authorList>
            <person name="Fouks B."/>
        </authorList>
    </citation>
    <scope>NUCLEOTIDE SEQUENCE</scope>
    <source>
        <strain evidence="1">Stay&amp;Tobe</strain>
        <tissue evidence="1">Testes</tissue>
    </source>
</reference>
<dbReference type="Proteomes" id="UP001233999">
    <property type="component" value="Unassembled WGS sequence"/>
</dbReference>
<proteinExistence type="predicted"/>
<comment type="caution">
    <text evidence="1">The sequence shown here is derived from an EMBL/GenBank/DDBJ whole genome shotgun (WGS) entry which is preliminary data.</text>
</comment>
<gene>
    <name evidence="1" type="ORF">L9F63_017447</name>
</gene>
<accession>A0AAD7ZZ00</accession>
<dbReference type="EMBL" id="JASPKZ010004949">
    <property type="protein sequence ID" value="KAJ9589342.1"/>
    <property type="molecule type" value="Genomic_DNA"/>
</dbReference>